<evidence type="ECO:0000313" key="3">
    <source>
        <dbReference type="Proteomes" id="UP000215452"/>
    </source>
</evidence>
<gene>
    <name evidence="2" type="ORF">CIB43_00498</name>
</gene>
<organism evidence="2 3">
    <name type="scientific">Mesomycoplasma hyopneumoniae</name>
    <name type="common">Mycoplasma hyopneumoniae</name>
    <dbReference type="NCBI Taxonomy" id="2099"/>
    <lineage>
        <taxon>Bacteria</taxon>
        <taxon>Bacillati</taxon>
        <taxon>Mycoplasmatota</taxon>
        <taxon>Mycoplasmoidales</taxon>
        <taxon>Metamycoplasmataceae</taxon>
        <taxon>Mesomycoplasma</taxon>
    </lineage>
</organism>
<dbReference type="EMBL" id="CP022714">
    <property type="protein sequence ID" value="ASU14394.1"/>
    <property type="molecule type" value="Genomic_DNA"/>
</dbReference>
<protein>
    <submittedName>
        <fullName evidence="2">Uncharacterized protein</fullName>
    </submittedName>
</protein>
<dbReference type="RefSeq" id="WP_240536371.1">
    <property type="nucleotide sequence ID" value="NZ_CP038641.1"/>
</dbReference>
<reference evidence="2 3" key="1">
    <citation type="submission" date="2017-08" db="EMBL/GenBank/DDBJ databases">
        <title>The complete genome sequence of a Mycoplasma hyopneumoniae isolate in Korea.</title>
        <authorList>
            <person name="Han J."/>
            <person name="Lee N."/>
        </authorList>
    </citation>
    <scope>NUCLEOTIDE SEQUENCE [LARGE SCALE GENOMIC DNA]</scope>
    <source>
        <strain evidence="2 3">KM014</strain>
    </source>
</reference>
<accession>A0A223MA58</accession>
<dbReference type="Proteomes" id="UP000215452">
    <property type="component" value="Chromosome"/>
</dbReference>
<sequence>MALLLNTFSFFQLDSNFQLVAKGIIIVLAILFDQKYHINERLSKLYYKVLVKI</sequence>
<keyword evidence="1" id="KW-1133">Transmembrane helix</keyword>
<evidence type="ECO:0000313" key="2">
    <source>
        <dbReference type="EMBL" id="ASU14394.1"/>
    </source>
</evidence>
<name>A0A223MA58_MESHO</name>
<keyword evidence="1" id="KW-0812">Transmembrane</keyword>
<dbReference type="AlphaFoldDB" id="A0A223MA58"/>
<evidence type="ECO:0000256" key="1">
    <source>
        <dbReference type="SAM" id="Phobius"/>
    </source>
</evidence>
<keyword evidence="1" id="KW-0472">Membrane</keyword>
<proteinExistence type="predicted"/>
<feature type="transmembrane region" description="Helical" evidence="1">
    <location>
        <begin position="15"/>
        <end position="32"/>
    </location>
</feature>